<gene>
    <name evidence="10" type="ORF">WJX72_001860</name>
</gene>
<sequence length="199" mass="22195">MAFTYNPQEMLGRPLPDVVLYKDTPDNPVRVRDLFAGKKGVLFGIPGAFTPRCTKTHVPHFRDRADELHAAGIETIVCMSVNDPYVMAAFAEYTNAVGKVEFLADMKGEMTHALGTTMDAENYLGNKRTRRFSSLIDDNVIKSLNVEFKRGGDAYTIAGVDTILRQLKETEKYKIAVYEKSIDMEKPPQVLPGTPQPAH</sequence>
<evidence type="ECO:0000256" key="6">
    <source>
        <dbReference type="ARBA" id="ARBA00023002"/>
    </source>
</evidence>
<keyword evidence="4 8" id="KW-0575">Peroxidase</keyword>
<evidence type="ECO:0000313" key="11">
    <source>
        <dbReference type="Proteomes" id="UP001489004"/>
    </source>
</evidence>
<feature type="active site" description="Cysteine sulfenic acid (-SOH) intermediate" evidence="7">
    <location>
        <position position="53"/>
    </location>
</feature>
<dbReference type="InterPro" id="IPR036249">
    <property type="entry name" value="Thioredoxin-like_sf"/>
</dbReference>
<keyword evidence="8" id="KW-0676">Redox-active center</keyword>
<dbReference type="InterPro" id="IPR013766">
    <property type="entry name" value="Thioredoxin_domain"/>
</dbReference>
<dbReference type="Proteomes" id="UP001489004">
    <property type="component" value="Unassembled WGS sequence"/>
</dbReference>
<proteinExistence type="inferred from homology"/>
<dbReference type="GO" id="GO:0034599">
    <property type="term" value="P:cellular response to oxidative stress"/>
    <property type="evidence" value="ECO:0007669"/>
    <property type="project" value="InterPro"/>
</dbReference>
<comment type="function">
    <text evidence="8">Thiol-specific peroxidase that catalyzes the reduction of hydrogen peroxide and organic hydroperoxides to water and alcohols, respectively. Plays a role in cell protection against oxidative stress by detoxifying peroxides.</text>
</comment>
<dbReference type="EC" id="1.11.1.25" evidence="3 8"/>
<evidence type="ECO:0000256" key="2">
    <source>
        <dbReference type="ARBA" id="ARBA00010505"/>
    </source>
</evidence>
<evidence type="ECO:0000256" key="3">
    <source>
        <dbReference type="ARBA" id="ARBA00013016"/>
    </source>
</evidence>
<comment type="similarity">
    <text evidence="2 8">Belongs to the peroxiredoxin family. Prx5 subfamily.</text>
</comment>
<dbReference type="EMBL" id="JALJOR010000001">
    <property type="protein sequence ID" value="KAK9828741.1"/>
    <property type="molecule type" value="Genomic_DNA"/>
</dbReference>
<dbReference type="GO" id="GO:0042744">
    <property type="term" value="P:hydrogen peroxide catabolic process"/>
    <property type="evidence" value="ECO:0007669"/>
    <property type="project" value="TreeGrafter"/>
</dbReference>
<keyword evidence="6 8" id="KW-0560">Oxidoreductase</keyword>
<evidence type="ECO:0000256" key="8">
    <source>
        <dbReference type="RuleBase" id="RU366011"/>
    </source>
</evidence>
<evidence type="ECO:0000256" key="7">
    <source>
        <dbReference type="PIRSR" id="PIRSR637944-1"/>
    </source>
</evidence>
<dbReference type="AlphaFoldDB" id="A0AAW1R5P8"/>
<name>A0AAW1R5P8_9CHLO</name>
<organism evidence="10 11">
    <name type="scientific">[Myrmecia] bisecta</name>
    <dbReference type="NCBI Taxonomy" id="41462"/>
    <lineage>
        <taxon>Eukaryota</taxon>
        <taxon>Viridiplantae</taxon>
        <taxon>Chlorophyta</taxon>
        <taxon>core chlorophytes</taxon>
        <taxon>Trebouxiophyceae</taxon>
        <taxon>Trebouxiales</taxon>
        <taxon>Trebouxiaceae</taxon>
        <taxon>Myrmecia</taxon>
    </lineage>
</organism>
<accession>A0AAW1R5P8</accession>
<evidence type="ECO:0000259" key="9">
    <source>
        <dbReference type="PROSITE" id="PS51352"/>
    </source>
</evidence>
<evidence type="ECO:0000256" key="4">
    <source>
        <dbReference type="ARBA" id="ARBA00022559"/>
    </source>
</evidence>
<dbReference type="GO" id="GO:0005777">
    <property type="term" value="C:peroxisome"/>
    <property type="evidence" value="ECO:0007669"/>
    <property type="project" value="TreeGrafter"/>
</dbReference>
<dbReference type="GO" id="GO:0008379">
    <property type="term" value="F:thioredoxin peroxidase activity"/>
    <property type="evidence" value="ECO:0007669"/>
    <property type="project" value="InterPro"/>
</dbReference>
<dbReference type="InterPro" id="IPR037944">
    <property type="entry name" value="PRX5-like"/>
</dbReference>
<evidence type="ECO:0000313" key="10">
    <source>
        <dbReference type="EMBL" id="KAK9828741.1"/>
    </source>
</evidence>
<evidence type="ECO:0000256" key="5">
    <source>
        <dbReference type="ARBA" id="ARBA00022862"/>
    </source>
</evidence>
<dbReference type="PANTHER" id="PTHR10430">
    <property type="entry name" value="PEROXIREDOXIN"/>
    <property type="match status" value="1"/>
</dbReference>
<dbReference type="PANTHER" id="PTHR10430:SF16">
    <property type="entry name" value="PEROXIREDOXIN-5, MITOCHONDRIAL"/>
    <property type="match status" value="1"/>
</dbReference>
<comment type="catalytic activity">
    <reaction evidence="1">
        <text>[glutaredoxin]-dithiol + a hydroperoxide = [glutaredoxin]-disulfide + an alcohol + H2O</text>
        <dbReference type="Rhea" id="RHEA:62624"/>
        <dbReference type="Rhea" id="RHEA-COMP:10729"/>
        <dbReference type="Rhea" id="RHEA-COMP:10730"/>
        <dbReference type="ChEBI" id="CHEBI:15377"/>
        <dbReference type="ChEBI" id="CHEBI:29950"/>
        <dbReference type="ChEBI" id="CHEBI:30879"/>
        <dbReference type="ChEBI" id="CHEBI:35924"/>
        <dbReference type="ChEBI" id="CHEBI:50058"/>
        <dbReference type="EC" id="1.11.1.25"/>
    </reaction>
</comment>
<dbReference type="SUPFAM" id="SSF52833">
    <property type="entry name" value="Thioredoxin-like"/>
    <property type="match status" value="1"/>
</dbReference>
<dbReference type="PROSITE" id="PS51352">
    <property type="entry name" value="THIOREDOXIN_2"/>
    <property type="match status" value="1"/>
</dbReference>
<reference evidence="10 11" key="1">
    <citation type="journal article" date="2024" name="Nat. Commun.">
        <title>Phylogenomics reveals the evolutionary origins of lichenization in chlorophyte algae.</title>
        <authorList>
            <person name="Puginier C."/>
            <person name="Libourel C."/>
            <person name="Otte J."/>
            <person name="Skaloud P."/>
            <person name="Haon M."/>
            <person name="Grisel S."/>
            <person name="Petersen M."/>
            <person name="Berrin J.G."/>
            <person name="Delaux P.M."/>
            <person name="Dal Grande F."/>
            <person name="Keller J."/>
        </authorList>
    </citation>
    <scope>NUCLEOTIDE SEQUENCE [LARGE SCALE GENOMIC DNA]</scope>
    <source>
        <strain evidence="10 11">SAG 2043</strain>
    </source>
</reference>
<feature type="domain" description="Thioredoxin" evidence="9">
    <location>
        <begin position="9"/>
        <end position="169"/>
    </location>
</feature>
<dbReference type="Gene3D" id="3.40.30.10">
    <property type="entry name" value="Glutaredoxin"/>
    <property type="match status" value="1"/>
</dbReference>
<comment type="caution">
    <text evidence="10">The sequence shown here is derived from an EMBL/GenBank/DDBJ whole genome shotgun (WGS) entry which is preliminary data.</text>
</comment>
<keyword evidence="11" id="KW-1185">Reference proteome</keyword>
<dbReference type="CDD" id="cd03013">
    <property type="entry name" value="PRX5_like"/>
    <property type="match status" value="1"/>
</dbReference>
<dbReference type="InterPro" id="IPR013740">
    <property type="entry name" value="Redoxin"/>
</dbReference>
<dbReference type="GO" id="GO:0045454">
    <property type="term" value="P:cell redox homeostasis"/>
    <property type="evidence" value="ECO:0007669"/>
    <property type="project" value="TreeGrafter"/>
</dbReference>
<dbReference type="GO" id="GO:0005739">
    <property type="term" value="C:mitochondrion"/>
    <property type="evidence" value="ECO:0007669"/>
    <property type="project" value="TreeGrafter"/>
</dbReference>
<keyword evidence="5 8" id="KW-0049">Antioxidant</keyword>
<dbReference type="Pfam" id="PF08534">
    <property type="entry name" value="Redoxin"/>
    <property type="match status" value="1"/>
</dbReference>
<evidence type="ECO:0000256" key="1">
    <source>
        <dbReference type="ARBA" id="ARBA00001711"/>
    </source>
</evidence>
<protein>
    <recommendedName>
        <fullName evidence="3 8">Glutaredoxin-dependent peroxiredoxin</fullName>
        <ecNumber evidence="3 8">1.11.1.25</ecNumber>
    </recommendedName>
</protein>